<keyword evidence="2" id="KW-0547">Nucleotide-binding</keyword>
<keyword evidence="1" id="KW-0677">Repeat</keyword>
<dbReference type="Gene3D" id="3.40.50.300">
    <property type="entry name" value="P-loop containing nucleotide triphosphate hydrolases"/>
    <property type="match status" value="2"/>
</dbReference>
<dbReference type="GO" id="GO:0005524">
    <property type="term" value="F:ATP binding"/>
    <property type="evidence" value="ECO:0007669"/>
    <property type="project" value="UniProtKB-KW"/>
</dbReference>
<feature type="region of interest" description="Disordered" evidence="4">
    <location>
        <begin position="295"/>
        <end position="328"/>
    </location>
</feature>
<dbReference type="InterPro" id="IPR050611">
    <property type="entry name" value="ABCF"/>
</dbReference>
<dbReference type="OrthoDB" id="9808609at2"/>
<comment type="caution">
    <text evidence="6">The sequence shown here is derived from an EMBL/GenBank/DDBJ whole genome shotgun (WGS) entry which is preliminary data.</text>
</comment>
<proteinExistence type="predicted"/>
<organism evidence="6 7">
    <name type="scientific">Luteimonas terrae</name>
    <dbReference type="NCBI Taxonomy" id="1530191"/>
    <lineage>
        <taxon>Bacteria</taxon>
        <taxon>Pseudomonadati</taxon>
        <taxon>Pseudomonadota</taxon>
        <taxon>Gammaproteobacteria</taxon>
        <taxon>Lysobacterales</taxon>
        <taxon>Lysobacteraceae</taxon>
        <taxon>Luteimonas</taxon>
    </lineage>
</organism>
<dbReference type="AlphaFoldDB" id="A0A4R5U549"/>
<feature type="compositionally biased region" description="Basic and acidic residues" evidence="4">
    <location>
        <begin position="313"/>
        <end position="324"/>
    </location>
</feature>
<evidence type="ECO:0000256" key="3">
    <source>
        <dbReference type="ARBA" id="ARBA00022840"/>
    </source>
</evidence>
<dbReference type="GO" id="GO:0016887">
    <property type="term" value="F:ATP hydrolysis activity"/>
    <property type="evidence" value="ECO:0007669"/>
    <property type="project" value="InterPro"/>
</dbReference>
<evidence type="ECO:0000256" key="1">
    <source>
        <dbReference type="ARBA" id="ARBA00022737"/>
    </source>
</evidence>
<evidence type="ECO:0000313" key="6">
    <source>
        <dbReference type="EMBL" id="TDK28969.1"/>
    </source>
</evidence>
<dbReference type="PANTHER" id="PTHR19211">
    <property type="entry name" value="ATP-BINDING TRANSPORT PROTEIN-RELATED"/>
    <property type="match status" value="1"/>
</dbReference>
<dbReference type="Proteomes" id="UP000295543">
    <property type="component" value="Unassembled WGS sequence"/>
</dbReference>
<accession>A0A4R5U549</accession>
<reference evidence="6 7" key="1">
    <citation type="submission" date="2019-03" db="EMBL/GenBank/DDBJ databases">
        <title>Luteimonas zhaokaii sp.nov., isolated from the rectal contents of Plateau pika in Yushu, Qinghai Province, China.</title>
        <authorList>
            <person name="Zhang G."/>
        </authorList>
    </citation>
    <scope>NUCLEOTIDE SEQUENCE [LARGE SCALE GENOMIC DNA]</scope>
    <source>
        <strain evidence="6 7">THG-MD21</strain>
    </source>
</reference>
<dbReference type="InterPro" id="IPR027417">
    <property type="entry name" value="P-loop_NTPase"/>
</dbReference>
<protein>
    <submittedName>
        <fullName evidence="6">ABC-F family ATP-binding cassette domain-containing protein</fullName>
    </submittedName>
</protein>
<keyword evidence="3 6" id="KW-0067">ATP-binding</keyword>
<keyword evidence="7" id="KW-1185">Reference proteome</keyword>
<dbReference type="Pfam" id="PF00005">
    <property type="entry name" value="ABC_tran"/>
    <property type="match status" value="2"/>
</dbReference>
<evidence type="ECO:0000256" key="4">
    <source>
        <dbReference type="SAM" id="MobiDB-lite"/>
    </source>
</evidence>
<feature type="compositionally biased region" description="Basic and acidic residues" evidence="4">
    <location>
        <begin position="295"/>
        <end position="305"/>
    </location>
</feature>
<evidence type="ECO:0000259" key="5">
    <source>
        <dbReference type="PROSITE" id="PS50893"/>
    </source>
</evidence>
<gene>
    <name evidence="6" type="ORF">E2F49_15525</name>
</gene>
<evidence type="ECO:0000313" key="7">
    <source>
        <dbReference type="Proteomes" id="UP000295543"/>
    </source>
</evidence>
<name>A0A4R5U549_9GAMM</name>
<dbReference type="InterPro" id="IPR003439">
    <property type="entry name" value="ABC_transporter-like_ATP-bd"/>
</dbReference>
<evidence type="ECO:0000256" key="2">
    <source>
        <dbReference type="ARBA" id="ARBA00022741"/>
    </source>
</evidence>
<feature type="domain" description="ABC transporter" evidence="5">
    <location>
        <begin position="37"/>
        <end position="268"/>
    </location>
</feature>
<dbReference type="PROSITE" id="PS50893">
    <property type="entry name" value="ABC_TRANSPORTER_2"/>
    <property type="match status" value="1"/>
</dbReference>
<dbReference type="SUPFAM" id="SSF52540">
    <property type="entry name" value="P-loop containing nucleoside triphosphate hydrolases"/>
    <property type="match status" value="2"/>
</dbReference>
<dbReference type="SMART" id="SM00382">
    <property type="entry name" value="AAA"/>
    <property type="match status" value="2"/>
</dbReference>
<dbReference type="InterPro" id="IPR003593">
    <property type="entry name" value="AAA+_ATPase"/>
</dbReference>
<sequence>MPAPGLHLSAVAARFPMPSPSWPRARRAGDAVSSPILRARHLAAVLDDGRALFTSLELVLLRGPTALIGANGSGKTTLLRLLAGALPPGGASIDTDARIAWLPQLQDALPARVVDLLGAGPHVGALRRLLAGSGDARDLACIDDDWTLETDLRAQLDAAGLGAIDLDADPANLSGGERQQLRLLALMRGDANVLLLDEPSTFLDAAASAYWRERVLAHPGAVLVVTHDPAWLTAMPTILELRDGALHRTEGNLDVWRAAQATRRGLEADALDAARSERSRTRRDAVVARERIERRSARGRRDARTENQSPLLLDHRADRADRSRARTQAGLAGRIDATDTAVRRAYAAMENVAAPDFVDAAAIALPEGRQVLTFEDAHPCAPSPRRTLDWTCSGPVRIGLEGRNGSGKSTLVRAIAGHGALAHGRVIAHVPVQSIDQQLAGVPPAVPALDWLQVRMPDIAPADIATRLALLGLPGTRARQPMGDLSGGERMRVAIAAAAWSRPVAPLLLLDEPASHLDFDSVDALVALLRAWPGALLVVSHDPALLDALDLTHRLQLDADTLTLA</sequence>
<dbReference type="EMBL" id="SMTG01000009">
    <property type="protein sequence ID" value="TDK28969.1"/>
    <property type="molecule type" value="Genomic_DNA"/>
</dbReference>
<dbReference type="PANTHER" id="PTHR19211:SF6">
    <property type="entry name" value="BLL7188 PROTEIN"/>
    <property type="match status" value="1"/>
</dbReference>